<proteinExistence type="predicted"/>
<accession>A0ABR2HJF4</accession>
<comment type="caution">
    <text evidence="1">The sequence shown here is derived from an EMBL/GenBank/DDBJ whole genome shotgun (WGS) entry which is preliminary data.</text>
</comment>
<dbReference type="EMBL" id="JAPFFF010000027">
    <property type="protein sequence ID" value="KAK8848023.1"/>
    <property type="molecule type" value="Genomic_DNA"/>
</dbReference>
<name>A0ABR2HJF4_9EUKA</name>
<sequence>MPESYVPYLFPTDPDRNYGSYVNSEFDVSIDKKVESELSTITYPFVTKLASQDNLTKIGNKNPFVTELAIEDNFIKIGDKHHFSATDMFSTPFDYTFFNSLFNNSKKSLVYIRSLTRVLSRINIIFHSLFHHIIYKDESFSSIRDPERCIRIMRWAHKNGIYEKLEDNLDFKEANRRLRGAFIIGFSVPFWICLSDQKPSSKENSFRKKFIEYVCEYWRKLLRWDTAEVKDSFPSPNYNEWTGIVTLFEFKSIQSRFNNSRPSYWSFKLQNGLCQIK</sequence>
<reference evidence="1 2" key="1">
    <citation type="submission" date="2024-04" db="EMBL/GenBank/DDBJ databases">
        <title>Tritrichomonas musculus Genome.</title>
        <authorList>
            <person name="Alves-Ferreira E."/>
            <person name="Grigg M."/>
            <person name="Lorenzi H."/>
            <person name="Galac M."/>
        </authorList>
    </citation>
    <scope>NUCLEOTIDE SEQUENCE [LARGE SCALE GENOMIC DNA]</scope>
    <source>
        <strain evidence="1 2">EAF2021</strain>
    </source>
</reference>
<keyword evidence="2" id="KW-1185">Reference proteome</keyword>
<evidence type="ECO:0000313" key="1">
    <source>
        <dbReference type="EMBL" id="KAK8848023.1"/>
    </source>
</evidence>
<protein>
    <recommendedName>
        <fullName evidence="3">Initiator binding domain-containing protein</fullName>
    </recommendedName>
</protein>
<evidence type="ECO:0000313" key="2">
    <source>
        <dbReference type="Proteomes" id="UP001470230"/>
    </source>
</evidence>
<gene>
    <name evidence="1" type="ORF">M9Y10_019076</name>
</gene>
<organism evidence="1 2">
    <name type="scientific">Tritrichomonas musculus</name>
    <dbReference type="NCBI Taxonomy" id="1915356"/>
    <lineage>
        <taxon>Eukaryota</taxon>
        <taxon>Metamonada</taxon>
        <taxon>Parabasalia</taxon>
        <taxon>Tritrichomonadida</taxon>
        <taxon>Tritrichomonadidae</taxon>
        <taxon>Tritrichomonas</taxon>
    </lineage>
</organism>
<dbReference type="Proteomes" id="UP001470230">
    <property type="component" value="Unassembled WGS sequence"/>
</dbReference>
<evidence type="ECO:0008006" key="3">
    <source>
        <dbReference type="Google" id="ProtNLM"/>
    </source>
</evidence>